<dbReference type="SUPFAM" id="SSF48452">
    <property type="entry name" value="TPR-like"/>
    <property type="match status" value="1"/>
</dbReference>
<keyword evidence="3 8" id="KW-0812">Transmembrane</keyword>
<reference evidence="9" key="1">
    <citation type="submission" date="2021-08" db="EMBL/GenBank/DDBJ databases">
        <title>WGS assembly of Ceratopteris richardii.</title>
        <authorList>
            <person name="Marchant D.B."/>
            <person name="Chen G."/>
            <person name="Jenkins J."/>
            <person name="Shu S."/>
            <person name="Leebens-Mack J."/>
            <person name="Grimwood J."/>
            <person name="Schmutz J."/>
            <person name="Soltis P."/>
            <person name="Soltis D."/>
            <person name="Chen Z.-H."/>
        </authorList>
    </citation>
    <scope>NUCLEOTIDE SEQUENCE</scope>
    <source>
        <strain evidence="9">Whitten #5841</strain>
        <tissue evidence="9">Leaf</tissue>
    </source>
</reference>
<dbReference type="OrthoDB" id="421154at2759"/>
<comment type="similarity">
    <text evidence="2">Belongs to the FIS1 family.</text>
</comment>
<dbReference type="InterPro" id="IPR016543">
    <property type="entry name" value="Fis1"/>
</dbReference>
<dbReference type="GO" id="GO:0005741">
    <property type="term" value="C:mitochondrial outer membrane"/>
    <property type="evidence" value="ECO:0007669"/>
    <property type="project" value="UniProtKB-SubCell"/>
</dbReference>
<dbReference type="PANTHER" id="PTHR13247">
    <property type="entry name" value="TETRATRICOPEPTIDE REPEAT PROTEIN 11 TPR REPEAT PROTEIN 11"/>
    <property type="match status" value="1"/>
</dbReference>
<dbReference type="InterPro" id="IPR028061">
    <property type="entry name" value="Fis1_TPR_C"/>
</dbReference>
<dbReference type="EMBL" id="CM035408">
    <property type="protein sequence ID" value="KAH7441019.1"/>
    <property type="molecule type" value="Genomic_DNA"/>
</dbReference>
<dbReference type="PANTHER" id="PTHR13247:SF0">
    <property type="entry name" value="MITOCHONDRIAL FISSION 1 PROTEIN"/>
    <property type="match status" value="1"/>
</dbReference>
<protein>
    <recommendedName>
        <fullName evidence="11">Mitochondrial fission 1 protein</fullName>
    </recommendedName>
</protein>
<dbReference type="InterPro" id="IPR011990">
    <property type="entry name" value="TPR-like_helical_dom_sf"/>
</dbReference>
<proteinExistence type="inferred from homology"/>
<evidence type="ECO:0000313" key="9">
    <source>
        <dbReference type="EMBL" id="KAH7441019.1"/>
    </source>
</evidence>
<dbReference type="CDD" id="cd12212">
    <property type="entry name" value="Fis1"/>
    <property type="match status" value="1"/>
</dbReference>
<dbReference type="GO" id="GO:0005778">
    <property type="term" value="C:peroxisomal membrane"/>
    <property type="evidence" value="ECO:0007669"/>
    <property type="project" value="TreeGrafter"/>
</dbReference>
<comment type="caution">
    <text evidence="9">The sequence shown here is derived from an EMBL/GenBank/DDBJ whole genome shotgun (WGS) entry which is preliminary data.</text>
</comment>
<keyword evidence="4" id="KW-1000">Mitochondrion outer membrane</keyword>
<organism evidence="9 10">
    <name type="scientific">Ceratopteris richardii</name>
    <name type="common">Triangle waterfern</name>
    <dbReference type="NCBI Taxonomy" id="49495"/>
    <lineage>
        <taxon>Eukaryota</taxon>
        <taxon>Viridiplantae</taxon>
        <taxon>Streptophyta</taxon>
        <taxon>Embryophyta</taxon>
        <taxon>Tracheophyta</taxon>
        <taxon>Polypodiopsida</taxon>
        <taxon>Polypodiidae</taxon>
        <taxon>Polypodiales</taxon>
        <taxon>Pteridineae</taxon>
        <taxon>Pteridaceae</taxon>
        <taxon>Parkerioideae</taxon>
        <taxon>Ceratopteris</taxon>
    </lineage>
</organism>
<dbReference type="Pfam" id="PF14852">
    <property type="entry name" value="Fis1_TPR_N"/>
    <property type="match status" value="1"/>
</dbReference>
<evidence type="ECO:0008006" key="11">
    <source>
        <dbReference type="Google" id="ProtNLM"/>
    </source>
</evidence>
<dbReference type="Proteomes" id="UP000825935">
    <property type="component" value="Chromosome 3"/>
</dbReference>
<gene>
    <name evidence="9" type="ORF">KP509_03G021500</name>
</gene>
<evidence type="ECO:0000256" key="5">
    <source>
        <dbReference type="ARBA" id="ARBA00022989"/>
    </source>
</evidence>
<evidence type="ECO:0000256" key="2">
    <source>
        <dbReference type="ARBA" id="ARBA00008937"/>
    </source>
</evidence>
<evidence type="ECO:0000313" key="10">
    <source>
        <dbReference type="Proteomes" id="UP000825935"/>
    </source>
</evidence>
<keyword evidence="6" id="KW-0496">Mitochondrion</keyword>
<dbReference type="InterPro" id="IPR033745">
    <property type="entry name" value="Fis1_cytosol"/>
</dbReference>
<dbReference type="GO" id="GO:0016559">
    <property type="term" value="P:peroxisome fission"/>
    <property type="evidence" value="ECO:0007669"/>
    <property type="project" value="TreeGrafter"/>
</dbReference>
<evidence type="ECO:0000256" key="8">
    <source>
        <dbReference type="SAM" id="Phobius"/>
    </source>
</evidence>
<evidence type="ECO:0000256" key="7">
    <source>
        <dbReference type="ARBA" id="ARBA00023136"/>
    </source>
</evidence>
<dbReference type="Gene3D" id="1.25.40.10">
    <property type="entry name" value="Tetratricopeptide repeat domain"/>
    <property type="match status" value="1"/>
</dbReference>
<evidence type="ECO:0000256" key="1">
    <source>
        <dbReference type="ARBA" id="ARBA00004572"/>
    </source>
</evidence>
<evidence type="ECO:0000256" key="6">
    <source>
        <dbReference type="ARBA" id="ARBA00023128"/>
    </source>
</evidence>
<evidence type="ECO:0000256" key="4">
    <source>
        <dbReference type="ARBA" id="ARBA00022787"/>
    </source>
</evidence>
<feature type="transmembrane region" description="Helical" evidence="8">
    <location>
        <begin position="89"/>
        <end position="110"/>
    </location>
</feature>
<dbReference type="AlphaFoldDB" id="A0A8T2V9K7"/>
<name>A0A8T2V9K7_CERRI</name>
<sequence length="114" mass="12519">MRLSWALVHSRNLSDVQRGILMLEAALDKKPDDDQKREIFYLLAVGNYRAGEMARARRYVDQALVISPDFRQGITLRKLIEDKIAKDGVIGIGIAAAAATVVAGGLAALLTKKR</sequence>
<evidence type="ECO:0000256" key="3">
    <source>
        <dbReference type="ARBA" id="ARBA00022692"/>
    </source>
</evidence>
<comment type="subcellular location">
    <subcellularLocation>
        <location evidence="1">Mitochondrion outer membrane</location>
        <topology evidence="1">Single-pass membrane protein</topology>
    </subcellularLocation>
</comment>
<dbReference type="Pfam" id="PF14853">
    <property type="entry name" value="Fis1_TPR_C"/>
    <property type="match status" value="1"/>
</dbReference>
<keyword evidence="10" id="KW-1185">Reference proteome</keyword>
<dbReference type="InterPro" id="IPR028058">
    <property type="entry name" value="Fis1_TPR_N"/>
</dbReference>
<dbReference type="GO" id="GO:0000422">
    <property type="term" value="P:autophagy of mitochondrion"/>
    <property type="evidence" value="ECO:0007669"/>
    <property type="project" value="TreeGrafter"/>
</dbReference>
<keyword evidence="5 8" id="KW-1133">Transmembrane helix</keyword>
<keyword evidence="7 8" id="KW-0472">Membrane</keyword>
<dbReference type="GO" id="GO:0000266">
    <property type="term" value="P:mitochondrial fission"/>
    <property type="evidence" value="ECO:0007669"/>
    <property type="project" value="InterPro"/>
</dbReference>
<dbReference type="OMA" id="IATCEHE"/>
<accession>A0A8T2V9K7</accession>